<dbReference type="SUPFAM" id="SSF81321">
    <property type="entry name" value="Family A G protein-coupled receptor-like"/>
    <property type="match status" value="1"/>
</dbReference>
<feature type="transmembrane region" description="Helical" evidence="1">
    <location>
        <begin position="263"/>
        <end position="290"/>
    </location>
</feature>
<feature type="transmembrane region" description="Helical" evidence="1">
    <location>
        <begin position="221"/>
        <end position="243"/>
    </location>
</feature>
<dbReference type="OrthoDB" id="5526552at2759"/>
<gene>
    <name evidence="2" type="ORF">H4R34_001267</name>
</gene>
<feature type="transmembrane region" description="Helical" evidence="1">
    <location>
        <begin position="171"/>
        <end position="194"/>
    </location>
</feature>
<comment type="caution">
    <text evidence="2">The sequence shown here is derived from an EMBL/GenBank/DDBJ whole genome shotgun (WGS) entry which is preliminary data.</text>
</comment>
<evidence type="ECO:0000256" key="1">
    <source>
        <dbReference type="SAM" id="Phobius"/>
    </source>
</evidence>
<sequence length="406" mass="46022">MAEATIDNAWFYILTMTLDGVSILCALLNMAIVLWIWRKDPKSKQSPSFCLTLWMAIPDILQRVVDLGVSPYTFTEEMTENYSLARFYVWLQWFACYWYVCLNILIAMDLQLVFFHRLPRYAPIRRWYPLIGTVAGFILAFMLLIMPKVRLYYGGAVTIGDRGTAWMPFNAYWTLSWLTLAIVYLVSVMIAILLKLYASQRELRQFDSSNMGMRKMTANPTVLRSARLVMAYPITLAIVYIPYLLNMWFSSFLQGPGVAIWNYITFIIYSSQGIIGLIVLLMHPVVVNLYPGQKFDITSWFSRTQSFLKRPSAPPSMALSNTVGTPGAVSGASQDTAVNSQTSQHPYLKTMDLGPHVTGLFGHPNDSKILVNEDGTVAESNHQTSDYTGSYKNLNTFDSFDDTSCL</sequence>
<organism evidence="2 3">
    <name type="scientific">Dimargaris verticillata</name>
    <dbReference type="NCBI Taxonomy" id="2761393"/>
    <lineage>
        <taxon>Eukaryota</taxon>
        <taxon>Fungi</taxon>
        <taxon>Fungi incertae sedis</taxon>
        <taxon>Zoopagomycota</taxon>
        <taxon>Kickxellomycotina</taxon>
        <taxon>Dimargaritomycetes</taxon>
        <taxon>Dimargaritales</taxon>
        <taxon>Dimargaritaceae</taxon>
        <taxon>Dimargaris</taxon>
    </lineage>
</organism>
<keyword evidence="1" id="KW-0812">Transmembrane</keyword>
<dbReference type="AlphaFoldDB" id="A0A9W8BAC3"/>
<evidence type="ECO:0000313" key="3">
    <source>
        <dbReference type="Proteomes" id="UP001151582"/>
    </source>
</evidence>
<keyword evidence="3" id="KW-1185">Reference proteome</keyword>
<keyword evidence="1" id="KW-0472">Membrane</keyword>
<reference evidence="2" key="1">
    <citation type="submission" date="2022-07" db="EMBL/GenBank/DDBJ databases">
        <title>Phylogenomic reconstructions and comparative analyses of Kickxellomycotina fungi.</title>
        <authorList>
            <person name="Reynolds N.K."/>
            <person name="Stajich J.E."/>
            <person name="Barry K."/>
            <person name="Grigoriev I.V."/>
            <person name="Crous P."/>
            <person name="Smith M.E."/>
        </authorList>
    </citation>
    <scope>NUCLEOTIDE SEQUENCE</scope>
    <source>
        <strain evidence="2">RSA 567</strain>
    </source>
</reference>
<name>A0A9W8BAC3_9FUNG</name>
<feature type="transmembrane region" description="Helical" evidence="1">
    <location>
        <begin position="127"/>
        <end position="146"/>
    </location>
</feature>
<protein>
    <submittedName>
        <fullName evidence="2">Uncharacterized protein</fullName>
    </submittedName>
</protein>
<feature type="transmembrane region" description="Helical" evidence="1">
    <location>
        <begin position="12"/>
        <end position="37"/>
    </location>
</feature>
<feature type="transmembrane region" description="Helical" evidence="1">
    <location>
        <begin position="90"/>
        <end position="115"/>
    </location>
</feature>
<dbReference type="Proteomes" id="UP001151582">
    <property type="component" value="Unassembled WGS sequence"/>
</dbReference>
<dbReference type="Gene3D" id="1.20.1070.10">
    <property type="entry name" value="Rhodopsin 7-helix transmembrane proteins"/>
    <property type="match status" value="1"/>
</dbReference>
<dbReference type="EMBL" id="JANBQB010000054">
    <property type="protein sequence ID" value="KAJ1983470.1"/>
    <property type="molecule type" value="Genomic_DNA"/>
</dbReference>
<evidence type="ECO:0000313" key="2">
    <source>
        <dbReference type="EMBL" id="KAJ1983470.1"/>
    </source>
</evidence>
<accession>A0A9W8BAC3</accession>
<proteinExistence type="predicted"/>
<keyword evidence="1" id="KW-1133">Transmembrane helix</keyword>